<dbReference type="AlphaFoldDB" id="A0A9J6A3V1"/>
<dbReference type="EMBL" id="JACXVP010000003">
    <property type="protein sequence ID" value="KAG5618868.1"/>
    <property type="molecule type" value="Genomic_DNA"/>
</dbReference>
<protein>
    <submittedName>
        <fullName evidence="1">Uncharacterized protein</fullName>
    </submittedName>
</protein>
<dbReference type="Proteomes" id="UP000824120">
    <property type="component" value="Chromosome 3"/>
</dbReference>
<proteinExistence type="predicted"/>
<comment type="caution">
    <text evidence="1">The sequence shown here is derived from an EMBL/GenBank/DDBJ whole genome shotgun (WGS) entry which is preliminary data.</text>
</comment>
<organism evidence="1 2">
    <name type="scientific">Solanum commersonii</name>
    <name type="common">Commerson's wild potato</name>
    <name type="synonym">Commerson's nightshade</name>
    <dbReference type="NCBI Taxonomy" id="4109"/>
    <lineage>
        <taxon>Eukaryota</taxon>
        <taxon>Viridiplantae</taxon>
        <taxon>Streptophyta</taxon>
        <taxon>Embryophyta</taxon>
        <taxon>Tracheophyta</taxon>
        <taxon>Spermatophyta</taxon>
        <taxon>Magnoliopsida</taxon>
        <taxon>eudicotyledons</taxon>
        <taxon>Gunneridae</taxon>
        <taxon>Pentapetalae</taxon>
        <taxon>asterids</taxon>
        <taxon>lamiids</taxon>
        <taxon>Solanales</taxon>
        <taxon>Solanaceae</taxon>
        <taxon>Solanoideae</taxon>
        <taxon>Solaneae</taxon>
        <taxon>Solanum</taxon>
    </lineage>
</organism>
<evidence type="ECO:0000313" key="2">
    <source>
        <dbReference type="Proteomes" id="UP000824120"/>
    </source>
</evidence>
<keyword evidence="2" id="KW-1185">Reference proteome</keyword>
<reference evidence="1 2" key="1">
    <citation type="submission" date="2020-09" db="EMBL/GenBank/DDBJ databases">
        <title>De no assembly of potato wild relative species, Solanum commersonii.</title>
        <authorList>
            <person name="Cho K."/>
        </authorList>
    </citation>
    <scope>NUCLEOTIDE SEQUENCE [LARGE SCALE GENOMIC DNA]</scope>
    <source>
        <strain evidence="1">LZ3.2</strain>
        <tissue evidence="1">Leaf</tissue>
    </source>
</reference>
<name>A0A9J6A3V1_SOLCO</name>
<accession>A0A9J6A3V1</accession>
<sequence>MKSFVLYFDVPIAGAANGTCSSTCPTWRNMLGSLANHPAVGPNSLKAKHRTPDKTYVARTLQKCQRVRVGFSKSSVFLEKLARVRHRK</sequence>
<evidence type="ECO:0000313" key="1">
    <source>
        <dbReference type="EMBL" id="KAG5618868.1"/>
    </source>
</evidence>
<gene>
    <name evidence="1" type="ORF">H5410_018692</name>
</gene>